<dbReference type="OrthoDB" id="306538at2"/>
<evidence type="ECO:0000313" key="2">
    <source>
        <dbReference type="Proteomes" id="UP000091979"/>
    </source>
</evidence>
<organism evidence="1 2">
    <name type="scientific">Halodesulfovibrio spirochaetisodalis</name>
    <dbReference type="NCBI Taxonomy" id="1560234"/>
    <lineage>
        <taxon>Bacteria</taxon>
        <taxon>Pseudomonadati</taxon>
        <taxon>Thermodesulfobacteriota</taxon>
        <taxon>Desulfovibrionia</taxon>
        <taxon>Desulfovibrionales</taxon>
        <taxon>Desulfovibrionaceae</taxon>
        <taxon>Halodesulfovibrio</taxon>
    </lineage>
</organism>
<dbReference type="Pfam" id="PF11104">
    <property type="entry name" value="PilM_2"/>
    <property type="match status" value="1"/>
</dbReference>
<dbReference type="NCBIfam" id="NF011660">
    <property type="entry name" value="PRK15080.1"/>
    <property type="match status" value="1"/>
</dbReference>
<proteinExistence type="predicted"/>
<dbReference type="InterPro" id="IPR005883">
    <property type="entry name" value="PilM"/>
</dbReference>
<dbReference type="SUPFAM" id="SSF53067">
    <property type="entry name" value="Actin-like ATPase domain"/>
    <property type="match status" value="2"/>
</dbReference>
<dbReference type="NCBIfam" id="TIGR02529">
    <property type="entry name" value="EutJ"/>
    <property type="match status" value="1"/>
</dbReference>
<dbReference type="EMBL" id="JXMS01000015">
    <property type="protein sequence ID" value="OBQ51478.1"/>
    <property type="molecule type" value="Genomic_DNA"/>
</dbReference>
<evidence type="ECO:0000313" key="1">
    <source>
        <dbReference type="EMBL" id="OBQ51478.1"/>
    </source>
</evidence>
<gene>
    <name evidence="1" type="ORF">SP90_09690</name>
</gene>
<dbReference type="Proteomes" id="UP000091979">
    <property type="component" value="Unassembled WGS sequence"/>
</dbReference>
<sequence length="271" mass="29002">MAISWELACERLDRAAAMMNDTEPVSVEGPIHIGIDLGTADVVLMAVDGEGEPVAVFLEWTEVVRDGVVVDFVGACDVVRKFVAMAEERLGIEITEASTSFPPGTDARLSTNILETAGLEVTHVEDEPSCVASLLELDKAAVVDIGGGTTGTAIVKDGEIVFSDDEPTGGKHITLTIAGHYDVELEKAEEYKRKAEEYKILSIAKPTLERVSDIVAAHMKGYEVDSILLSGGTCCLPGIETIFEKELKLPVHLPSQPLMLTPLSIASLALR</sequence>
<dbReference type="PANTHER" id="PTHR32432:SF3">
    <property type="entry name" value="ETHANOLAMINE UTILIZATION PROTEIN EUTJ"/>
    <property type="match status" value="1"/>
</dbReference>
<name>A0A1B7XC30_9BACT</name>
<dbReference type="STRING" id="1560234.SP90_09690"/>
<dbReference type="InterPro" id="IPR043129">
    <property type="entry name" value="ATPase_NBD"/>
</dbReference>
<dbReference type="Gene3D" id="3.30.420.40">
    <property type="match status" value="2"/>
</dbReference>
<protein>
    <submittedName>
        <fullName evidence="1">Ethanolamine utilization protein EutJ</fullName>
    </submittedName>
</protein>
<dbReference type="InterPro" id="IPR013366">
    <property type="entry name" value="EutJ"/>
</dbReference>
<dbReference type="AlphaFoldDB" id="A0A1B7XC30"/>
<keyword evidence="2" id="KW-1185">Reference proteome</keyword>
<accession>A0A1B7XC30</accession>
<dbReference type="RefSeq" id="WP_066855111.1">
    <property type="nucleotide sequence ID" value="NZ_JXMS01000015.1"/>
</dbReference>
<dbReference type="CDD" id="cd24047">
    <property type="entry name" value="ASKHA_NBD_EutJ"/>
    <property type="match status" value="1"/>
</dbReference>
<comment type="caution">
    <text evidence="1">The sequence shown here is derived from an EMBL/GenBank/DDBJ whole genome shotgun (WGS) entry which is preliminary data.</text>
</comment>
<dbReference type="InterPro" id="IPR050696">
    <property type="entry name" value="FtsA/MreB"/>
</dbReference>
<reference evidence="1 2" key="1">
    <citation type="submission" date="2015-01" db="EMBL/GenBank/DDBJ databases">
        <title>Desulfovibrio sp. JC271 draft genome sequence.</title>
        <authorList>
            <person name="Shivani Y."/>
            <person name="Subhash Y."/>
            <person name="Sasikala C."/>
            <person name="Ramana C.V."/>
        </authorList>
    </citation>
    <scope>NUCLEOTIDE SEQUENCE [LARGE SCALE GENOMIC DNA]</scope>
    <source>
        <strain evidence="1 2">JC271</strain>
    </source>
</reference>
<dbReference type="PANTHER" id="PTHR32432">
    <property type="entry name" value="CELL DIVISION PROTEIN FTSA-RELATED"/>
    <property type="match status" value="1"/>
</dbReference>
<dbReference type="PATRIC" id="fig|1560234.3.peg.770"/>